<evidence type="ECO:0000313" key="2">
    <source>
        <dbReference type="Proteomes" id="UP000534286"/>
    </source>
</evidence>
<gene>
    <name evidence="1" type="ORF">FHR32_000854</name>
</gene>
<dbReference type="RefSeq" id="WP_221465253.1">
    <property type="nucleotide sequence ID" value="NZ_BAABEK010000151.1"/>
</dbReference>
<accession>A0A7W7RQZ0</accession>
<name>A0A7W7RQZ0_9ACTN</name>
<reference evidence="1 2" key="1">
    <citation type="submission" date="2020-08" db="EMBL/GenBank/DDBJ databases">
        <title>Sequencing the genomes of 1000 actinobacteria strains.</title>
        <authorList>
            <person name="Klenk H.-P."/>
        </authorList>
    </citation>
    <scope>NUCLEOTIDE SEQUENCE [LARGE SCALE GENOMIC DNA]</scope>
    <source>
        <strain evidence="1 2">DSM 43023</strain>
    </source>
</reference>
<comment type="caution">
    <text evidence="1">The sequence shown here is derived from an EMBL/GenBank/DDBJ whole genome shotgun (WGS) entry which is preliminary data.</text>
</comment>
<keyword evidence="2" id="KW-1185">Reference proteome</keyword>
<protein>
    <submittedName>
        <fullName evidence="1">Uncharacterized protein</fullName>
    </submittedName>
</protein>
<organism evidence="1 2">
    <name type="scientific">Streptosporangium album</name>
    <dbReference type="NCBI Taxonomy" id="47479"/>
    <lineage>
        <taxon>Bacteria</taxon>
        <taxon>Bacillati</taxon>
        <taxon>Actinomycetota</taxon>
        <taxon>Actinomycetes</taxon>
        <taxon>Streptosporangiales</taxon>
        <taxon>Streptosporangiaceae</taxon>
        <taxon>Streptosporangium</taxon>
    </lineage>
</organism>
<dbReference type="EMBL" id="JACHJU010000001">
    <property type="protein sequence ID" value="MBB4936549.1"/>
    <property type="molecule type" value="Genomic_DNA"/>
</dbReference>
<dbReference type="Proteomes" id="UP000534286">
    <property type="component" value="Unassembled WGS sequence"/>
</dbReference>
<dbReference type="AlphaFoldDB" id="A0A7W7RQZ0"/>
<evidence type="ECO:0000313" key="1">
    <source>
        <dbReference type="EMBL" id="MBB4936549.1"/>
    </source>
</evidence>
<proteinExistence type="predicted"/>
<sequence length="390" mass="42122">MSLTQGLASPRTPLRRFLDQELSAGSRPLRATYRARLPARPLILPGDGVGYEAGTVGTAVDQRLRLAFTCAAPVDAATMAGIALCGPAANSPRGRIWQNLAEVGHQLAERIATTVAGLALADRRTPMLRTDEDEERLARMLLAAAWYALNYRNPFAFPDTPLGATAFSASGELSLEMLLAVPHRHLIDDVLAQLHAAEEGPLGQLRATTEPSRCRPGPTFDGSTYVSADADLIADGILLEVKSTRNVHAFSLVTIQQLLGYTLMDFSDRYGIDAVGVYLTRAGALITWPIEDYLALLGVRRRDLTELRALFARLLADLGATGCRADDDPLPGQLASVERLLTGLAPVITAGCCRVCAQPIPDQGLVRARLYCSPWCSQRSGALRRRGWLV</sequence>